<name>A0A0H2RVA2_9AGAM</name>
<evidence type="ECO:0000313" key="2">
    <source>
        <dbReference type="Proteomes" id="UP000053477"/>
    </source>
</evidence>
<sequence length="116" mass="13705">MFSDSKQLLATHTRTGYSARFSEFTTEIMTSRSGLTARWRIVVFVFQLFIGLIDHKWDAEVDHRYLSISKHMFETGYYDGPFELPIRRVLQEESTQFLASSDFFDLKLRVKVVQRK</sequence>
<protein>
    <submittedName>
        <fullName evidence="1">Uncharacterized protein</fullName>
    </submittedName>
</protein>
<evidence type="ECO:0000313" key="1">
    <source>
        <dbReference type="EMBL" id="KLO08746.1"/>
    </source>
</evidence>
<reference evidence="1 2" key="1">
    <citation type="submission" date="2015-04" db="EMBL/GenBank/DDBJ databases">
        <title>Complete genome sequence of Schizopora paradoxa KUC8140, a cosmopolitan wood degrader in East Asia.</title>
        <authorList>
            <consortium name="DOE Joint Genome Institute"/>
            <person name="Min B."/>
            <person name="Park H."/>
            <person name="Jang Y."/>
            <person name="Kim J.-J."/>
            <person name="Kim K.H."/>
            <person name="Pangilinan J."/>
            <person name="Lipzen A."/>
            <person name="Riley R."/>
            <person name="Grigoriev I.V."/>
            <person name="Spatafora J.W."/>
            <person name="Choi I.-G."/>
        </authorList>
    </citation>
    <scope>NUCLEOTIDE SEQUENCE [LARGE SCALE GENOMIC DNA]</scope>
    <source>
        <strain evidence="1 2">KUC8140</strain>
    </source>
</reference>
<dbReference type="Proteomes" id="UP000053477">
    <property type="component" value="Unassembled WGS sequence"/>
</dbReference>
<dbReference type="InParanoid" id="A0A0H2RVA2"/>
<dbReference type="EMBL" id="KQ086079">
    <property type="protein sequence ID" value="KLO08746.1"/>
    <property type="molecule type" value="Genomic_DNA"/>
</dbReference>
<gene>
    <name evidence="1" type="ORF">SCHPADRAFT_597720</name>
</gene>
<dbReference type="AlphaFoldDB" id="A0A0H2RVA2"/>
<proteinExistence type="predicted"/>
<organism evidence="1 2">
    <name type="scientific">Schizopora paradoxa</name>
    <dbReference type="NCBI Taxonomy" id="27342"/>
    <lineage>
        <taxon>Eukaryota</taxon>
        <taxon>Fungi</taxon>
        <taxon>Dikarya</taxon>
        <taxon>Basidiomycota</taxon>
        <taxon>Agaricomycotina</taxon>
        <taxon>Agaricomycetes</taxon>
        <taxon>Hymenochaetales</taxon>
        <taxon>Schizoporaceae</taxon>
        <taxon>Schizopora</taxon>
    </lineage>
</organism>
<accession>A0A0H2RVA2</accession>
<keyword evidence="2" id="KW-1185">Reference proteome</keyword>